<evidence type="ECO:0000313" key="2">
    <source>
        <dbReference type="EMBL" id="MEE2041303.1"/>
    </source>
</evidence>
<dbReference type="RefSeq" id="WP_330095064.1">
    <property type="nucleotide sequence ID" value="NZ_JAUZMY010000046.1"/>
</dbReference>
<dbReference type="EMBL" id="JAUZMY010000046">
    <property type="protein sequence ID" value="MEE2041303.1"/>
    <property type="molecule type" value="Genomic_DNA"/>
</dbReference>
<evidence type="ECO:0008006" key="4">
    <source>
        <dbReference type="Google" id="ProtNLM"/>
    </source>
</evidence>
<feature type="signal peptide" evidence="1">
    <location>
        <begin position="1"/>
        <end position="39"/>
    </location>
</feature>
<dbReference type="Proteomes" id="UP001356095">
    <property type="component" value="Unassembled WGS sequence"/>
</dbReference>
<proteinExistence type="predicted"/>
<keyword evidence="3" id="KW-1185">Reference proteome</keyword>
<name>A0ABU7KGF9_9ACTN</name>
<gene>
    <name evidence="2" type="ORF">Q8791_29165</name>
</gene>
<feature type="chain" id="PRO_5046119710" description="Ig-like domain-containing protein" evidence="1">
    <location>
        <begin position="40"/>
        <end position="231"/>
    </location>
</feature>
<keyword evidence="1" id="KW-0732">Signal</keyword>
<organism evidence="2 3">
    <name type="scientific">Nocardiopsis codii</name>
    <dbReference type="NCBI Taxonomy" id="3065942"/>
    <lineage>
        <taxon>Bacteria</taxon>
        <taxon>Bacillati</taxon>
        <taxon>Actinomycetota</taxon>
        <taxon>Actinomycetes</taxon>
        <taxon>Streptosporangiales</taxon>
        <taxon>Nocardiopsidaceae</taxon>
        <taxon>Nocardiopsis</taxon>
    </lineage>
</organism>
<sequence length="231" mass="22368">MSVPRPRSRPLSVPSHARTAVAVAAAGVLALSWGGGALAAQQVATTVDPAGAAFEAVLDGTATFTAGTVVVTCQVSSTSPGGGNNLVPAAPDNHNPNGAVSGPINSPDFGNCSTNVPLVSATVAVADPVWEMTMQFGAPSVGTMVVPAGGIVVTTSGLASCTATVSPNAPAAVGGTWTNGSPASTLAFDTSAPVVVVGGFGCPTSATTSDFTATYEVTNADDPTAPITVSG</sequence>
<comment type="caution">
    <text evidence="2">The sequence shown here is derived from an EMBL/GenBank/DDBJ whole genome shotgun (WGS) entry which is preliminary data.</text>
</comment>
<evidence type="ECO:0000313" key="3">
    <source>
        <dbReference type="Proteomes" id="UP001356095"/>
    </source>
</evidence>
<protein>
    <recommendedName>
        <fullName evidence="4">Ig-like domain-containing protein</fullName>
    </recommendedName>
</protein>
<accession>A0ABU7KGF9</accession>
<reference evidence="2 3" key="1">
    <citation type="submission" date="2023-08" db="EMBL/GenBank/DDBJ databases">
        <authorList>
            <person name="Girao M."/>
            <person name="Carvalho M.F."/>
        </authorList>
    </citation>
    <scope>NUCLEOTIDE SEQUENCE [LARGE SCALE GENOMIC DNA]</scope>
    <source>
        <strain evidence="2 3">CT-R113</strain>
    </source>
</reference>
<evidence type="ECO:0000256" key="1">
    <source>
        <dbReference type="SAM" id="SignalP"/>
    </source>
</evidence>